<evidence type="ECO:0000313" key="1">
    <source>
        <dbReference type="EMBL" id="KQJ87214.1"/>
    </source>
</evidence>
<keyword evidence="3" id="KW-1185">Reference proteome</keyword>
<organism evidence="1">
    <name type="scientific">Brachypodium distachyon</name>
    <name type="common">Purple false brome</name>
    <name type="synonym">Trachynia distachya</name>
    <dbReference type="NCBI Taxonomy" id="15368"/>
    <lineage>
        <taxon>Eukaryota</taxon>
        <taxon>Viridiplantae</taxon>
        <taxon>Streptophyta</taxon>
        <taxon>Embryophyta</taxon>
        <taxon>Tracheophyta</taxon>
        <taxon>Spermatophyta</taxon>
        <taxon>Magnoliopsida</taxon>
        <taxon>Liliopsida</taxon>
        <taxon>Poales</taxon>
        <taxon>Poaceae</taxon>
        <taxon>BOP clade</taxon>
        <taxon>Pooideae</taxon>
        <taxon>Stipodae</taxon>
        <taxon>Brachypodieae</taxon>
        <taxon>Brachypodium</taxon>
    </lineage>
</organism>
<reference evidence="1 2" key="1">
    <citation type="journal article" date="2010" name="Nature">
        <title>Genome sequencing and analysis of the model grass Brachypodium distachyon.</title>
        <authorList>
            <consortium name="International Brachypodium Initiative"/>
        </authorList>
    </citation>
    <scope>NUCLEOTIDE SEQUENCE [LARGE SCALE GENOMIC DNA]</scope>
    <source>
        <strain evidence="1 2">Bd21</strain>
    </source>
</reference>
<gene>
    <name evidence="1" type="ORF">BRADI_4g09832v3</name>
</gene>
<sequence>MSTCVASQSTRASRGKTLPRVFSGKSEAMRALSRRCRRRASGEEAPAIFRPCSDGPVVRSLDTADVHANL</sequence>
<evidence type="ECO:0000313" key="3">
    <source>
        <dbReference type="Proteomes" id="UP000008810"/>
    </source>
</evidence>
<dbReference type="AlphaFoldDB" id="A0A0Q3EHK4"/>
<dbReference type="EMBL" id="CM000883">
    <property type="protein sequence ID" value="KQJ87214.1"/>
    <property type="molecule type" value="Genomic_DNA"/>
</dbReference>
<dbReference type="Proteomes" id="UP000008810">
    <property type="component" value="Chromosome 4"/>
</dbReference>
<reference evidence="1" key="2">
    <citation type="submission" date="2017-06" db="EMBL/GenBank/DDBJ databases">
        <title>WGS assembly of Brachypodium distachyon.</title>
        <authorList>
            <consortium name="The International Brachypodium Initiative"/>
            <person name="Lucas S."/>
            <person name="Harmon-Smith M."/>
            <person name="Lail K."/>
            <person name="Tice H."/>
            <person name="Grimwood J."/>
            <person name="Bruce D."/>
            <person name="Barry K."/>
            <person name="Shu S."/>
            <person name="Lindquist E."/>
            <person name="Wang M."/>
            <person name="Pitluck S."/>
            <person name="Vogel J.P."/>
            <person name="Garvin D.F."/>
            <person name="Mockler T.C."/>
            <person name="Schmutz J."/>
            <person name="Rokhsar D."/>
            <person name="Bevan M.W."/>
        </authorList>
    </citation>
    <scope>NUCLEOTIDE SEQUENCE</scope>
    <source>
        <strain evidence="1">Bd21</strain>
    </source>
</reference>
<accession>A0A0Q3EHK4</accession>
<reference evidence="2" key="3">
    <citation type="submission" date="2018-08" db="UniProtKB">
        <authorList>
            <consortium name="EnsemblPlants"/>
        </authorList>
    </citation>
    <scope>IDENTIFICATION</scope>
    <source>
        <strain evidence="2">cv. Bd21</strain>
    </source>
</reference>
<proteinExistence type="predicted"/>
<dbReference type="Gramene" id="KQJ87214">
    <property type="protein sequence ID" value="KQJ87214"/>
    <property type="gene ID" value="BRADI_4g09832v3"/>
</dbReference>
<dbReference type="EnsemblPlants" id="KQJ87214">
    <property type="protein sequence ID" value="KQJ87214"/>
    <property type="gene ID" value="BRADI_4g09832v3"/>
</dbReference>
<name>A0A0Q3EHK4_BRADI</name>
<protein>
    <submittedName>
        <fullName evidence="1 2">Uncharacterized protein</fullName>
    </submittedName>
</protein>
<dbReference type="InParanoid" id="A0A0Q3EHK4"/>
<evidence type="ECO:0000313" key="2">
    <source>
        <dbReference type="EnsemblPlants" id="KQJ87214"/>
    </source>
</evidence>